<keyword evidence="7" id="KW-1185">Reference proteome</keyword>
<keyword evidence="3 5" id="KW-1133">Transmembrane helix</keyword>
<evidence type="ECO:0000256" key="2">
    <source>
        <dbReference type="ARBA" id="ARBA00022692"/>
    </source>
</evidence>
<evidence type="ECO:0000256" key="3">
    <source>
        <dbReference type="ARBA" id="ARBA00022989"/>
    </source>
</evidence>
<dbReference type="InterPro" id="IPR038665">
    <property type="entry name" value="Voltage-dep_anion_channel_sf"/>
</dbReference>
<dbReference type="Proteomes" id="UP000661507">
    <property type="component" value="Unassembled WGS sequence"/>
</dbReference>
<dbReference type="Pfam" id="PF03595">
    <property type="entry name" value="SLAC1"/>
    <property type="match status" value="1"/>
</dbReference>
<keyword evidence="4 5" id="KW-0472">Membrane</keyword>
<dbReference type="GO" id="GO:0016020">
    <property type="term" value="C:membrane"/>
    <property type="evidence" value="ECO:0007669"/>
    <property type="project" value="UniProtKB-SubCell"/>
</dbReference>
<organism evidence="6 7">
    <name type="scientific">Neoroseomonas lacus</name>
    <dbReference type="NCBI Taxonomy" id="287609"/>
    <lineage>
        <taxon>Bacteria</taxon>
        <taxon>Pseudomonadati</taxon>
        <taxon>Pseudomonadota</taxon>
        <taxon>Alphaproteobacteria</taxon>
        <taxon>Acetobacterales</taxon>
        <taxon>Acetobacteraceae</taxon>
        <taxon>Neoroseomonas</taxon>
    </lineage>
</organism>
<comment type="subcellular location">
    <subcellularLocation>
        <location evidence="1">Membrane</location>
        <topology evidence="1">Multi-pass membrane protein</topology>
    </subcellularLocation>
</comment>
<keyword evidence="2 5" id="KW-0812">Transmembrane</keyword>
<accession>A0A917KZV3</accession>
<evidence type="ECO:0000256" key="1">
    <source>
        <dbReference type="ARBA" id="ARBA00004141"/>
    </source>
</evidence>
<proteinExistence type="predicted"/>
<dbReference type="Gene3D" id="1.50.10.150">
    <property type="entry name" value="Voltage-dependent anion channel"/>
    <property type="match status" value="1"/>
</dbReference>
<protein>
    <submittedName>
        <fullName evidence="6">Uncharacterized protein</fullName>
    </submittedName>
</protein>
<evidence type="ECO:0000313" key="6">
    <source>
        <dbReference type="EMBL" id="GGJ35252.1"/>
    </source>
</evidence>
<name>A0A917KZV3_9PROT</name>
<reference evidence="6" key="2">
    <citation type="submission" date="2020-09" db="EMBL/GenBank/DDBJ databases">
        <authorList>
            <person name="Sun Q."/>
            <person name="Zhou Y."/>
        </authorList>
    </citation>
    <scope>NUCLEOTIDE SEQUENCE</scope>
    <source>
        <strain evidence="6">CGMCC 1.3617</strain>
    </source>
</reference>
<evidence type="ECO:0000313" key="7">
    <source>
        <dbReference type="Proteomes" id="UP000661507"/>
    </source>
</evidence>
<gene>
    <name evidence="6" type="ORF">GCM10011320_48820</name>
</gene>
<dbReference type="GO" id="GO:0055085">
    <property type="term" value="P:transmembrane transport"/>
    <property type="evidence" value="ECO:0007669"/>
    <property type="project" value="InterPro"/>
</dbReference>
<evidence type="ECO:0000256" key="5">
    <source>
        <dbReference type="SAM" id="Phobius"/>
    </source>
</evidence>
<reference evidence="6" key="1">
    <citation type="journal article" date="2014" name="Int. J. Syst. Evol. Microbiol.">
        <title>Complete genome sequence of Corynebacterium casei LMG S-19264T (=DSM 44701T), isolated from a smear-ripened cheese.</title>
        <authorList>
            <consortium name="US DOE Joint Genome Institute (JGI-PGF)"/>
            <person name="Walter F."/>
            <person name="Albersmeier A."/>
            <person name="Kalinowski J."/>
            <person name="Ruckert C."/>
        </authorList>
    </citation>
    <scope>NUCLEOTIDE SEQUENCE</scope>
    <source>
        <strain evidence="6">CGMCC 1.3617</strain>
    </source>
</reference>
<feature type="transmembrane region" description="Helical" evidence="5">
    <location>
        <begin position="12"/>
        <end position="30"/>
    </location>
</feature>
<dbReference type="InterPro" id="IPR004695">
    <property type="entry name" value="SLAC1/Mae1/Ssu1/TehA"/>
</dbReference>
<feature type="transmembrane region" description="Helical" evidence="5">
    <location>
        <begin position="50"/>
        <end position="75"/>
    </location>
</feature>
<dbReference type="EMBL" id="BMKW01000014">
    <property type="protein sequence ID" value="GGJ35252.1"/>
    <property type="molecule type" value="Genomic_DNA"/>
</dbReference>
<dbReference type="AlphaFoldDB" id="A0A917KZV3"/>
<sequence>MRREPLRYEPTLWGMVFPLGMYMTGTLQLSRALDLAFLAAVPAVFIHLTLLAWGLTFLGLLGRNGATLLLLLLLLRTNRRA</sequence>
<comment type="caution">
    <text evidence="6">The sequence shown here is derived from an EMBL/GenBank/DDBJ whole genome shotgun (WGS) entry which is preliminary data.</text>
</comment>
<evidence type="ECO:0000256" key="4">
    <source>
        <dbReference type="ARBA" id="ARBA00023136"/>
    </source>
</evidence>